<accession>A0A370QF61</accession>
<dbReference type="EMBL" id="QRAP01000011">
    <property type="protein sequence ID" value="RDK86670.1"/>
    <property type="molecule type" value="Genomic_DNA"/>
</dbReference>
<gene>
    <name evidence="1" type="ORF">C8D90_11155</name>
</gene>
<sequence>MGEKVKEGIKRPMTFGEKMLAREIFAGSVNYEKVIVHCDSYFPFGLQPSEYAMAPNGELWFRKEKYWPDFSLAAIDDQHTFLHEMGHVWQHQKGMWVRTRGLFSKLVDYTYRLDGKKRLKEYGMEQQTSIISDYWYLKRFGYKAWLSAIGPTVNFRGVTDKDISKKYEYTLSQFLRQRS</sequence>
<evidence type="ECO:0008006" key="3">
    <source>
        <dbReference type="Google" id="ProtNLM"/>
    </source>
</evidence>
<proteinExistence type="predicted"/>
<reference evidence="1 2" key="1">
    <citation type="submission" date="2018-07" db="EMBL/GenBank/DDBJ databases">
        <title>Genomic Encyclopedia of Type Strains, Phase IV (KMG-IV): sequencing the most valuable type-strain genomes for metagenomic binning, comparative biology and taxonomic classification.</title>
        <authorList>
            <person name="Goeker M."/>
        </authorList>
    </citation>
    <scope>NUCLEOTIDE SEQUENCE [LARGE SCALE GENOMIC DNA]</scope>
    <source>
        <strain evidence="1 2">DSM 103736</strain>
    </source>
</reference>
<dbReference type="AlphaFoldDB" id="A0A370QF61"/>
<comment type="caution">
    <text evidence="1">The sequence shown here is derived from an EMBL/GenBank/DDBJ whole genome shotgun (WGS) entry which is preliminary data.</text>
</comment>
<organism evidence="1 2">
    <name type="scientific">Enterobacillus tribolii</name>
    <dbReference type="NCBI Taxonomy" id="1487935"/>
    <lineage>
        <taxon>Bacteria</taxon>
        <taxon>Pseudomonadati</taxon>
        <taxon>Pseudomonadota</taxon>
        <taxon>Gammaproteobacteria</taxon>
        <taxon>Enterobacterales</taxon>
        <taxon>Hafniaceae</taxon>
        <taxon>Enterobacillus</taxon>
    </lineage>
</organism>
<evidence type="ECO:0000313" key="2">
    <source>
        <dbReference type="Proteomes" id="UP000254848"/>
    </source>
</evidence>
<keyword evidence="2" id="KW-1185">Reference proteome</keyword>
<name>A0A370QF61_9GAMM</name>
<dbReference type="Proteomes" id="UP000254848">
    <property type="component" value="Unassembled WGS sequence"/>
</dbReference>
<protein>
    <recommendedName>
        <fullName evidence="3">Type IV secretion protein Rhs</fullName>
    </recommendedName>
</protein>
<evidence type="ECO:0000313" key="1">
    <source>
        <dbReference type="EMBL" id="RDK86670.1"/>
    </source>
</evidence>